<organism evidence="1 2">
    <name type="scientific">Rahnella laticis</name>
    <dbReference type="NCBI Taxonomy" id="2787622"/>
    <lineage>
        <taxon>Bacteria</taxon>
        <taxon>Pseudomonadati</taxon>
        <taxon>Pseudomonadota</taxon>
        <taxon>Gammaproteobacteria</taxon>
        <taxon>Enterobacterales</taxon>
        <taxon>Yersiniaceae</taxon>
        <taxon>Rahnella</taxon>
    </lineage>
</organism>
<gene>
    <name evidence="1" type="ORF">IV433_04300</name>
</gene>
<name>A0ABS0E0L1_9GAMM</name>
<evidence type="ECO:0000313" key="2">
    <source>
        <dbReference type="Proteomes" id="UP000636811"/>
    </source>
</evidence>
<dbReference type="Proteomes" id="UP000636811">
    <property type="component" value="Unassembled WGS sequence"/>
</dbReference>
<evidence type="ECO:0000313" key="1">
    <source>
        <dbReference type="EMBL" id="MBF7978628.1"/>
    </source>
</evidence>
<sequence length="74" mass="8368">MTVKAKFRVHLIQKAEDDSHRVIHLSAVTADKAGNEDWSKYTPSGDIRMHVTNPAAFEQFAQGVDYFVEFSKAE</sequence>
<reference evidence="1 2" key="1">
    <citation type="submission" date="2020-11" db="EMBL/GenBank/DDBJ databases">
        <title>Taxonomic investigation of Rahnella strains.</title>
        <authorList>
            <person name="Lee S.D."/>
        </authorList>
    </citation>
    <scope>NUCLEOTIDE SEQUENCE [LARGE SCALE GENOMIC DNA]</scope>
    <source>
        <strain evidence="1 2">SAP-17</strain>
    </source>
</reference>
<dbReference type="RefSeq" id="WP_195813159.1">
    <property type="nucleotide sequence ID" value="NZ_JADOBI010000002.1"/>
</dbReference>
<keyword evidence="2" id="KW-1185">Reference proteome</keyword>
<accession>A0ABS0E0L1</accession>
<proteinExistence type="predicted"/>
<comment type="caution">
    <text evidence="1">The sequence shown here is derived from an EMBL/GenBank/DDBJ whole genome shotgun (WGS) entry which is preliminary data.</text>
</comment>
<dbReference type="EMBL" id="JADOBI010000002">
    <property type="protein sequence ID" value="MBF7978628.1"/>
    <property type="molecule type" value="Genomic_DNA"/>
</dbReference>
<protein>
    <submittedName>
        <fullName evidence="1">Uncharacterized protein</fullName>
    </submittedName>
</protein>